<dbReference type="AlphaFoldDB" id="A0A1W1WXB1"/>
<dbReference type="InterPro" id="IPR029070">
    <property type="entry name" value="Chitinase_insertion_sf"/>
</dbReference>
<dbReference type="Gene3D" id="2.10.10.20">
    <property type="entry name" value="Carbohydrate-binding module superfamily 5/12"/>
    <property type="match status" value="2"/>
</dbReference>
<dbReference type="Proteomes" id="UP000192761">
    <property type="component" value="Unassembled WGS sequence"/>
</dbReference>
<dbReference type="Gene3D" id="3.20.20.80">
    <property type="entry name" value="Glycosidases"/>
    <property type="match status" value="2"/>
</dbReference>
<name>A0A1W1WXB1_9NEIS</name>
<dbReference type="CDD" id="cd12214">
    <property type="entry name" value="ChiA1_BD"/>
    <property type="match status" value="1"/>
</dbReference>
<evidence type="ECO:0000256" key="2">
    <source>
        <dbReference type="ARBA" id="ARBA00023024"/>
    </source>
</evidence>
<dbReference type="PRINTS" id="PR01217">
    <property type="entry name" value="PRICHEXTENSN"/>
</dbReference>
<dbReference type="GO" id="GO:0006032">
    <property type="term" value="P:chitin catabolic process"/>
    <property type="evidence" value="ECO:0007669"/>
    <property type="project" value="UniProtKB-KW"/>
</dbReference>
<gene>
    <name evidence="9" type="ORF">SAMN02745857_00167</name>
</gene>
<dbReference type="InterPro" id="IPR050314">
    <property type="entry name" value="Glycosyl_Hydrlase_18"/>
</dbReference>
<keyword evidence="1 5" id="KW-0378">Hydrolase</keyword>
<dbReference type="SUPFAM" id="SSF51055">
    <property type="entry name" value="Carbohydrate binding domain"/>
    <property type="match status" value="2"/>
</dbReference>
<dbReference type="InterPro" id="IPR011583">
    <property type="entry name" value="Chitinase_II/V-like_cat"/>
</dbReference>
<proteinExistence type="predicted"/>
<feature type="region of interest" description="Disordered" evidence="6">
    <location>
        <begin position="72"/>
        <end position="123"/>
    </location>
</feature>
<dbReference type="Pfam" id="PF00704">
    <property type="entry name" value="Glyco_hydro_18"/>
    <property type="match status" value="1"/>
</dbReference>
<keyword evidence="7" id="KW-0732">Signal</keyword>
<dbReference type="SUPFAM" id="SSF54556">
    <property type="entry name" value="Chitinase insertion domain"/>
    <property type="match status" value="1"/>
</dbReference>
<feature type="chain" id="PRO_5012144948" evidence="7">
    <location>
        <begin position="23"/>
        <end position="904"/>
    </location>
</feature>
<accession>A0A1W1WXB1</accession>
<dbReference type="InterPro" id="IPR009470">
    <property type="entry name" value="Chi_C"/>
</dbReference>
<keyword evidence="3" id="KW-0119">Carbohydrate metabolism</keyword>
<dbReference type="SUPFAM" id="SSF51445">
    <property type="entry name" value="(Trans)glycosidases"/>
    <property type="match status" value="1"/>
</dbReference>
<dbReference type="GO" id="GO:0008061">
    <property type="term" value="F:chitin binding"/>
    <property type="evidence" value="ECO:0007669"/>
    <property type="project" value="InterPro"/>
</dbReference>
<dbReference type="GO" id="GO:0005576">
    <property type="term" value="C:extracellular region"/>
    <property type="evidence" value="ECO:0007669"/>
    <property type="project" value="InterPro"/>
</dbReference>
<dbReference type="Pfam" id="PF02839">
    <property type="entry name" value="CBM_5_12"/>
    <property type="match status" value="2"/>
</dbReference>
<sequence>MSMLRYSMAALPLALAAVFAHAAYPAWQEGTTYTAGTYVSYNGHDYQALVTHTAYVGAGWTPSSTPTLWKDLGVSSGSTPTATPAPTAAPTATPVPVTNAPTATPKPTATPAPTTAPTATPAPSAGCYQAWNSGTAYNGGAQVTYNGRNYTAKWWTQNNIPSSSNGDGQPWTDNGPCGSVTPTTAPTTTPKPTTTPVPVTATPVPVTATPVPVTGTPVPTVTPKPTATPVPVTGTPVPTATPVPSGANDACRPDGMVSSVANVPYCQVYDANGREILPNGLSRRIVGYFTNWRHGADGQPTYLVNNLPWNMMSHINYAFATVDQNKYTVQIDTSANSPDIAMTWPGVAGAQMDDSLPYKGHFNLLAQYKKQHPGVRALLSVGGWAGSTGFYTMTTNADGTVNTAGINTFADSVVAFLRQYPAFDGIDIDYEHPSTDTEAGAPADFTLSQPRLKGLMTSYKQLMQVLRQKLDTAAVQDNKYYFLSIAGSGSGWVLRGEENLPVLQYLDFVNVMSYDLHGTWNQYVGPNSALFDDGKDAELIAGAAYQYQNIGYLNVDWAYHYYRGAMQSGRINMGIPYYTNGWKTVTGGTNGLWGTAPIINDAVACAGAAPCGGGASGIDNVWYDLDTKGNPVAAGGNPVWHALNLTKGIVPDYLDAYKVTDKSIVGSYQLLYDPTLVASWVWNANKQVFLSVESEQTINTKADYIVKNGIGGAMIWEMAGDYAWDASRNGGKGEYYMGNTFTTDLYNKFKGAAAYGSQRANGTLPPTTANVAVNFSGWKLGDDNYPFVVTMNLVNNTAASLPAGTVVEFDVPVSAPSTISSTTSAVNFTVTQAGYNGPNNIGGFKADFNHAKFTLAKALAAGGTLAVKLSYDLPISGPSNYVITVGGNQYRLAQDYPLLPVGLK</sequence>
<dbReference type="InterPro" id="IPR001223">
    <property type="entry name" value="Glyco_hydro18_cat"/>
</dbReference>
<dbReference type="SMART" id="SM00495">
    <property type="entry name" value="ChtBD3"/>
    <property type="match status" value="2"/>
</dbReference>
<dbReference type="InterPro" id="IPR001579">
    <property type="entry name" value="Glyco_hydro_18_chit_AS"/>
</dbReference>
<dbReference type="PROSITE" id="PS51910">
    <property type="entry name" value="GH18_2"/>
    <property type="match status" value="1"/>
</dbReference>
<feature type="compositionally biased region" description="Low complexity" evidence="6">
    <location>
        <begin position="180"/>
        <end position="219"/>
    </location>
</feature>
<keyword evidence="10" id="KW-1185">Reference proteome</keyword>
<keyword evidence="2" id="KW-0624">Polysaccharide degradation</keyword>
<keyword evidence="4 5" id="KW-0326">Glycosidase</keyword>
<feature type="signal peptide" evidence="7">
    <location>
        <begin position="1"/>
        <end position="22"/>
    </location>
</feature>
<feature type="compositionally biased region" description="Low complexity" evidence="6">
    <location>
        <begin position="79"/>
        <end position="123"/>
    </location>
</feature>
<dbReference type="PANTHER" id="PTHR11177">
    <property type="entry name" value="CHITINASE"/>
    <property type="match status" value="1"/>
</dbReference>
<organism evidence="9 10">
    <name type="scientific">Andreprevotia lacus DSM 23236</name>
    <dbReference type="NCBI Taxonomy" id="1121001"/>
    <lineage>
        <taxon>Bacteria</taxon>
        <taxon>Pseudomonadati</taxon>
        <taxon>Pseudomonadota</taxon>
        <taxon>Betaproteobacteria</taxon>
        <taxon>Neisseriales</taxon>
        <taxon>Chitinibacteraceae</taxon>
        <taxon>Andreprevotia</taxon>
    </lineage>
</organism>
<evidence type="ECO:0000256" key="5">
    <source>
        <dbReference type="RuleBase" id="RU000489"/>
    </source>
</evidence>
<dbReference type="EMBL" id="FWXD01000001">
    <property type="protein sequence ID" value="SMC16362.1"/>
    <property type="molecule type" value="Genomic_DNA"/>
</dbReference>
<dbReference type="PROSITE" id="PS01095">
    <property type="entry name" value="GH18_1"/>
    <property type="match status" value="1"/>
</dbReference>
<dbReference type="PANTHER" id="PTHR11177:SF308">
    <property type="entry name" value="CHITINASE A"/>
    <property type="match status" value="1"/>
</dbReference>
<evidence type="ECO:0000256" key="6">
    <source>
        <dbReference type="SAM" id="MobiDB-lite"/>
    </source>
</evidence>
<dbReference type="GO" id="GO:0005975">
    <property type="term" value="P:carbohydrate metabolic process"/>
    <property type="evidence" value="ECO:0007669"/>
    <property type="project" value="InterPro"/>
</dbReference>
<dbReference type="Pfam" id="PF06483">
    <property type="entry name" value="ChiC"/>
    <property type="match status" value="1"/>
</dbReference>
<dbReference type="InterPro" id="IPR017853">
    <property type="entry name" value="GH"/>
</dbReference>
<keyword evidence="2" id="KW-0146">Chitin degradation</keyword>
<feature type="compositionally biased region" description="Low complexity" evidence="6">
    <location>
        <begin position="229"/>
        <end position="244"/>
    </location>
</feature>
<dbReference type="InterPro" id="IPR036573">
    <property type="entry name" value="CBM_sf_5/12"/>
</dbReference>
<dbReference type="RefSeq" id="WP_084088641.1">
    <property type="nucleotide sequence ID" value="NZ_FWXD01000001.1"/>
</dbReference>
<dbReference type="Gene3D" id="3.10.50.10">
    <property type="match status" value="1"/>
</dbReference>
<evidence type="ECO:0000256" key="4">
    <source>
        <dbReference type="ARBA" id="ARBA00023295"/>
    </source>
</evidence>
<evidence type="ECO:0000313" key="10">
    <source>
        <dbReference type="Proteomes" id="UP000192761"/>
    </source>
</evidence>
<dbReference type="SMART" id="SM00636">
    <property type="entry name" value="Glyco_18"/>
    <property type="match status" value="1"/>
</dbReference>
<dbReference type="STRING" id="1121001.SAMN02745857_00167"/>
<feature type="region of interest" description="Disordered" evidence="6">
    <location>
        <begin position="160"/>
        <end position="247"/>
    </location>
</feature>
<dbReference type="GO" id="GO:0004553">
    <property type="term" value="F:hydrolase activity, hydrolyzing O-glycosyl compounds"/>
    <property type="evidence" value="ECO:0007669"/>
    <property type="project" value="InterPro"/>
</dbReference>
<evidence type="ECO:0000256" key="3">
    <source>
        <dbReference type="ARBA" id="ARBA00023277"/>
    </source>
</evidence>
<dbReference type="CDD" id="cd12215">
    <property type="entry name" value="ChiC_BD"/>
    <property type="match status" value="1"/>
</dbReference>
<feature type="domain" description="GH18" evidence="8">
    <location>
        <begin position="283"/>
        <end position="734"/>
    </location>
</feature>
<reference evidence="9 10" key="1">
    <citation type="submission" date="2017-04" db="EMBL/GenBank/DDBJ databases">
        <authorList>
            <person name="Afonso C.L."/>
            <person name="Miller P.J."/>
            <person name="Scott M.A."/>
            <person name="Spackman E."/>
            <person name="Goraichik I."/>
            <person name="Dimitrov K.M."/>
            <person name="Suarez D.L."/>
            <person name="Swayne D.E."/>
        </authorList>
    </citation>
    <scope>NUCLEOTIDE SEQUENCE [LARGE SCALE GENOMIC DNA]</scope>
    <source>
        <strain evidence="9 10">DSM 23236</strain>
    </source>
</reference>
<dbReference type="InterPro" id="IPR003610">
    <property type="entry name" value="CBM5/12"/>
</dbReference>
<evidence type="ECO:0000256" key="1">
    <source>
        <dbReference type="ARBA" id="ARBA00022801"/>
    </source>
</evidence>
<protein>
    <submittedName>
        <fullName evidence="9">Chitinase</fullName>
    </submittedName>
</protein>
<dbReference type="GO" id="GO:0030246">
    <property type="term" value="F:carbohydrate binding"/>
    <property type="evidence" value="ECO:0007669"/>
    <property type="project" value="InterPro"/>
</dbReference>
<evidence type="ECO:0000259" key="8">
    <source>
        <dbReference type="PROSITE" id="PS51910"/>
    </source>
</evidence>
<evidence type="ECO:0000313" key="9">
    <source>
        <dbReference type="EMBL" id="SMC16362.1"/>
    </source>
</evidence>
<evidence type="ECO:0000256" key="7">
    <source>
        <dbReference type="SAM" id="SignalP"/>
    </source>
</evidence>